<evidence type="ECO:0000256" key="5">
    <source>
        <dbReference type="ARBA" id="ARBA00023002"/>
    </source>
</evidence>
<dbReference type="PANTHER" id="PTHR11465:SF9">
    <property type="entry name" value="CATALASE"/>
    <property type="match status" value="1"/>
</dbReference>
<name>A0A9P8CC99_9HELO</name>
<dbReference type="GO" id="GO:0004096">
    <property type="term" value="F:catalase activity"/>
    <property type="evidence" value="ECO:0007669"/>
    <property type="project" value="InterPro"/>
</dbReference>
<dbReference type="GO" id="GO:0005739">
    <property type="term" value="C:mitochondrion"/>
    <property type="evidence" value="ECO:0007669"/>
    <property type="project" value="TreeGrafter"/>
</dbReference>
<evidence type="ECO:0000256" key="2">
    <source>
        <dbReference type="ARBA" id="ARBA00022559"/>
    </source>
</evidence>
<dbReference type="Pfam" id="PF00199">
    <property type="entry name" value="Catalase"/>
    <property type="match status" value="2"/>
</dbReference>
<evidence type="ECO:0000256" key="1">
    <source>
        <dbReference type="ARBA" id="ARBA00005329"/>
    </source>
</evidence>
<gene>
    <name evidence="8" type="ORF">BJ878DRAFT_544936</name>
</gene>
<proteinExistence type="inferred from homology"/>
<keyword evidence="2" id="KW-0575">Peroxidase</keyword>
<organism evidence="8 9">
    <name type="scientific">Calycina marina</name>
    <dbReference type="NCBI Taxonomy" id="1763456"/>
    <lineage>
        <taxon>Eukaryota</taxon>
        <taxon>Fungi</taxon>
        <taxon>Dikarya</taxon>
        <taxon>Ascomycota</taxon>
        <taxon>Pezizomycotina</taxon>
        <taxon>Leotiomycetes</taxon>
        <taxon>Helotiales</taxon>
        <taxon>Pezizellaceae</taxon>
        <taxon>Calycina</taxon>
    </lineage>
</organism>
<evidence type="ECO:0000256" key="6">
    <source>
        <dbReference type="ARBA" id="ARBA00023004"/>
    </source>
</evidence>
<dbReference type="InterPro" id="IPR011614">
    <property type="entry name" value="Catalase_core"/>
</dbReference>
<dbReference type="GO" id="GO:0046872">
    <property type="term" value="F:metal ion binding"/>
    <property type="evidence" value="ECO:0007669"/>
    <property type="project" value="UniProtKB-KW"/>
</dbReference>
<evidence type="ECO:0000256" key="4">
    <source>
        <dbReference type="ARBA" id="ARBA00022723"/>
    </source>
</evidence>
<dbReference type="Gene3D" id="2.40.180.10">
    <property type="entry name" value="Catalase core domain"/>
    <property type="match status" value="2"/>
</dbReference>
<comment type="caution">
    <text evidence="8">The sequence shown here is derived from an EMBL/GenBank/DDBJ whole genome shotgun (WGS) entry which is preliminary data.</text>
</comment>
<keyword evidence="4" id="KW-0479">Metal-binding</keyword>
<feature type="domain" description="Catalase core" evidence="7">
    <location>
        <begin position="71"/>
        <end position="100"/>
    </location>
</feature>
<evidence type="ECO:0000259" key="7">
    <source>
        <dbReference type="Pfam" id="PF00199"/>
    </source>
</evidence>
<evidence type="ECO:0000256" key="3">
    <source>
        <dbReference type="ARBA" id="ARBA00022617"/>
    </source>
</evidence>
<dbReference type="AlphaFoldDB" id="A0A9P8CC99"/>
<comment type="similarity">
    <text evidence="1">Belongs to the catalase family.</text>
</comment>
<reference evidence="8" key="1">
    <citation type="journal article" date="2021" name="IMA Fungus">
        <title>Genomic characterization of three marine fungi, including Emericellopsis atlantica sp. nov. with signatures of a generalist lifestyle and marine biomass degradation.</title>
        <authorList>
            <person name="Hagestad O.C."/>
            <person name="Hou L."/>
            <person name="Andersen J.H."/>
            <person name="Hansen E.H."/>
            <person name="Altermark B."/>
            <person name="Li C."/>
            <person name="Kuhnert E."/>
            <person name="Cox R.J."/>
            <person name="Crous P.W."/>
            <person name="Spatafora J.W."/>
            <person name="Lail K."/>
            <person name="Amirebrahimi M."/>
            <person name="Lipzen A."/>
            <person name="Pangilinan J."/>
            <person name="Andreopoulos W."/>
            <person name="Hayes R.D."/>
            <person name="Ng V."/>
            <person name="Grigoriev I.V."/>
            <person name="Jackson S.A."/>
            <person name="Sutton T.D.S."/>
            <person name="Dobson A.D.W."/>
            <person name="Rama T."/>
        </authorList>
    </citation>
    <scope>NUCLEOTIDE SEQUENCE</scope>
    <source>
        <strain evidence="8">TRa3180A</strain>
    </source>
</reference>
<dbReference type="OrthoDB" id="6880011at2759"/>
<dbReference type="SUPFAM" id="SSF56634">
    <property type="entry name" value="Heme-dependent catalase-like"/>
    <property type="match status" value="1"/>
</dbReference>
<keyword evidence="9" id="KW-1185">Reference proteome</keyword>
<dbReference type="EMBL" id="MU254163">
    <property type="protein sequence ID" value="KAG9241739.1"/>
    <property type="molecule type" value="Genomic_DNA"/>
</dbReference>
<keyword evidence="3" id="KW-0349">Heme</keyword>
<dbReference type="InterPro" id="IPR018028">
    <property type="entry name" value="Catalase"/>
</dbReference>
<sequence length="100" mass="11644">MPTSSQDDESRFIYRAETLLTFIQDGSFQYAKVYFIPNGGSENLKPANAVRIDGEDPDYHVNDLFHDVEKKIWPRGNYPLQLLGKLTLNRNRTNYFQDVE</sequence>
<evidence type="ECO:0000313" key="9">
    <source>
        <dbReference type="Proteomes" id="UP000887226"/>
    </source>
</evidence>
<dbReference type="GO" id="GO:0020037">
    <property type="term" value="F:heme binding"/>
    <property type="evidence" value="ECO:0007669"/>
    <property type="project" value="InterPro"/>
</dbReference>
<dbReference type="PANTHER" id="PTHR11465">
    <property type="entry name" value="CATALASE"/>
    <property type="match status" value="1"/>
</dbReference>
<feature type="domain" description="Catalase core" evidence="7">
    <location>
        <begin position="14"/>
        <end position="70"/>
    </location>
</feature>
<dbReference type="GO" id="GO:0005777">
    <property type="term" value="C:peroxisome"/>
    <property type="evidence" value="ECO:0007669"/>
    <property type="project" value="TreeGrafter"/>
</dbReference>
<keyword evidence="6" id="KW-0408">Iron</keyword>
<keyword evidence="5" id="KW-0560">Oxidoreductase</keyword>
<dbReference type="GO" id="GO:0042744">
    <property type="term" value="P:hydrogen peroxide catabolic process"/>
    <property type="evidence" value="ECO:0007669"/>
    <property type="project" value="TreeGrafter"/>
</dbReference>
<dbReference type="InterPro" id="IPR020835">
    <property type="entry name" value="Catalase_sf"/>
</dbReference>
<evidence type="ECO:0000313" key="8">
    <source>
        <dbReference type="EMBL" id="KAG9241739.1"/>
    </source>
</evidence>
<dbReference type="Proteomes" id="UP000887226">
    <property type="component" value="Unassembled WGS sequence"/>
</dbReference>
<accession>A0A9P8CC99</accession>
<dbReference type="GO" id="GO:0042542">
    <property type="term" value="P:response to hydrogen peroxide"/>
    <property type="evidence" value="ECO:0007669"/>
    <property type="project" value="TreeGrafter"/>
</dbReference>
<protein>
    <submittedName>
        <fullName evidence="8">Catalase</fullName>
    </submittedName>
</protein>